<name>A0ABZ1YI95_9ACTN</name>
<reference evidence="6" key="1">
    <citation type="submission" date="2022-10" db="EMBL/GenBank/DDBJ databases">
        <title>The complete genomes of actinobacterial strains from the NBC collection.</title>
        <authorList>
            <person name="Joergensen T.S."/>
            <person name="Alvarez Arevalo M."/>
            <person name="Sterndorff E.B."/>
            <person name="Faurdal D."/>
            <person name="Vuksanovic O."/>
            <person name="Mourched A.-S."/>
            <person name="Charusanti P."/>
            <person name="Shaw S."/>
            <person name="Blin K."/>
            <person name="Weber T."/>
        </authorList>
    </citation>
    <scope>NUCLEOTIDE SEQUENCE [LARGE SCALE GENOMIC DNA]</scope>
    <source>
        <strain evidence="6">NBC 01686</strain>
        <plasmid evidence="6">unnamed1</plasmid>
    </source>
</reference>
<dbReference type="SUPFAM" id="SSF46689">
    <property type="entry name" value="Homeodomain-like"/>
    <property type="match status" value="1"/>
</dbReference>
<protein>
    <submittedName>
        <fullName evidence="6">TetR/AcrR family transcriptional regulator</fullName>
    </submittedName>
</protein>
<evidence type="ECO:0000256" key="1">
    <source>
        <dbReference type="ARBA" id="ARBA00023015"/>
    </source>
</evidence>
<dbReference type="EMBL" id="CP109208">
    <property type="protein sequence ID" value="WUU58387.1"/>
    <property type="molecule type" value="Genomic_DNA"/>
</dbReference>
<dbReference type="Gene3D" id="1.10.357.10">
    <property type="entry name" value="Tetracycline Repressor, domain 2"/>
    <property type="match status" value="1"/>
</dbReference>
<geneLocation type="plasmid" evidence="6">
    <name>unnamed1</name>
</geneLocation>
<sequence length="212" mass="22778">MTQEIRTTTGRPVGARGRKTRAQLLACLEELLDEAGYHATNVVSVARRARTSPATFYQYFPDVDAAVLELAGTAVQEGSDGLVYAEITGWWGGVRRAAEDTVDAFFEFWQRHQVVLRVVDLRSAEGDSRFADVRAQVLSGLRGHLEYAITTHPSASGAPGDPIAEAEALTALFAAAAGRKDSVAAGSDVRRMLAHLLTTAVTRGPVLWVPTA</sequence>
<keyword evidence="3" id="KW-0804">Transcription</keyword>
<dbReference type="InterPro" id="IPR011075">
    <property type="entry name" value="TetR_C"/>
</dbReference>
<dbReference type="RefSeq" id="WP_266477961.1">
    <property type="nucleotide sequence ID" value="NZ_CP109208.1"/>
</dbReference>
<evidence type="ECO:0000256" key="2">
    <source>
        <dbReference type="ARBA" id="ARBA00023125"/>
    </source>
</evidence>
<keyword evidence="1" id="KW-0805">Transcription regulation</keyword>
<evidence type="ECO:0000259" key="5">
    <source>
        <dbReference type="PROSITE" id="PS50977"/>
    </source>
</evidence>
<keyword evidence="2 4" id="KW-0238">DNA-binding</keyword>
<evidence type="ECO:0000256" key="4">
    <source>
        <dbReference type="PROSITE-ProRule" id="PRU00335"/>
    </source>
</evidence>
<gene>
    <name evidence="6" type="ORF">OIE82_34995</name>
</gene>
<evidence type="ECO:0000256" key="3">
    <source>
        <dbReference type="ARBA" id="ARBA00023163"/>
    </source>
</evidence>
<dbReference type="InterPro" id="IPR009057">
    <property type="entry name" value="Homeodomain-like_sf"/>
</dbReference>
<feature type="DNA-binding region" description="H-T-H motif" evidence="4">
    <location>
        <begin position="41"/>
        <end position="60"/>
    </location>
</feature>
<dbReference type="Gene3D" id="1.10.10.60">
    <property type="entry name" value="Homeodomain-like"/>
    <property type="match status" value="1"/>
</dbReference>
<dbReference type="PANTHER" id="PTHR30055:SF234">
    <property type="entry name" value="HTH-TYPE TRANSCRIPTIONAL REGULATOR BETI"/>
    <property type="match status" value="1"/>
</dbReference>
<dbReference type="InterPro" id="IPR001647">
    <property type="entry name" value="HTH_TetR"/>
</dbReference>
<dbReference type="Pfam" id="PF19352">
    <property type="entry name" value="TetR_C_38"/>
    <property type="match status" value="1"/>
</dbReference>
<dbReference type="PANTHER" id="PTHR30055">
    <property type="entry name" value="HTH-TYPE TRANSCRIPTIONAL REGULATOR RUTR"/>
    <property type="match status" value="1"/>
</dbReference>
<keyword evidence="6" id="KW-0614">Plasmid</keyword>
<dbReference type="InterPro" id="IPR050109">
    <property type="entry name" value="HTH-type_TetR-like_transc_reg"/>
</dbReference>
<accession>A0ABZ1YI95</accession>
<proteinExistence type="predicted"/>
<feature type="domain" description="HTH tetR-type" evidence="5">
    <location>
        <begin position="18"/>
        <end position="78"/>
    </location>
</feature>
<dbReference type="PROSITE" id="PS50977">
    <property type="entry name" value="HTH_TETR_2"/>
    <property type="match status" value="1"/>
</dbReference>
<dbReference type="Pfam" id="PF00440">
    <property type="entry name" value="TetR_N"/>
    <property type="match status" value="1"/>
</dbReference>
<organism evidence="6">
    <name type="scientific">Streptomyces althioticus</name>
    <dbReference type="NCBI Taxonomy" id="83380"/>
    <lineage>
        <taxon>Bacteria</taxon>
        <taxon>Bacillati</taxon>
        <taxon>Actinomycetota</taxon>
        <taxon>Actinomycetes</taxon>
        <taxon>Kitasatosporales</taxon>
        <taxon>Streptomycetaceae</taxon>
        <taxon>Streptomyces</taxon>
        <taxon>Streptomyces althioticus group</taxon>
    </lineage>
</organism>
<evidence type="ECO:0000313" key="6">
    <source>
        <dbReference type="EMBL" id="WUU58387.1"/>
    </source>
</evidence>